<accession>A0A2T8KIA8</accession>
<feature type="compositionally biased region" description="Basic and acidic residues" evidence="1">
    <location>
        <begin position="12"/>
        <end position="27"/>
    </location>
</feature>
<dbReference type="Pfam" id="PF11820">
    <property type="entry name" value="DUF3339"/>
    <property type="match status" value="1"/>
</dbReference>
<dbReference type="Proteomes" id="UP000243499">
    <property type="component" value="Chromosome 3"/>
</dbReference>
<name>A0A2T8KIA8_9POAL</name>
<keyword evidence="2" id="KW-0812">Transmembrane</keyword>
<dbReference type="PANTHER" id="PTHR33128">
    <property type="entry name" value="OS05G0103400 PROTEIN"/>
    <property type="match status" value="1"/>
</dbReference>
<proteinExistence type="predicted"/>
<feature type="region of interest" description="Disordered" evidence="1">
    <location>
        <begin position="1"/>
        <end position="27"/>
    </location>
</feature>
<feature type="region of interest" description="Disordered" evidence="1">
    <location>
        <begin position="54"/>
        <end position="76"/>
    </location>
</feature>
<feature type="transmembrane region" description="Helical" evidence="2">
    <location>
        <begin position="80"/>
        <end position="100"/>
    </location>
</feature>
<reference evidence="3" key="1">
    <citation type="submission" date="2018-04" db="EMBL/GenBank/DDBJ databases">
        <title>WGS assembly of Panicum hallii.</title>
        <authorList>
            <person name="Lovell J."/>
            <person name="Jenkins J."/>
            <person name="Lowry D."/>
            <person name="Mamidi S."/>
            <person name="Sreedasyam A."/>
            <person name="Weng X."/>
            <person name="Barry K."/>
            <person name="Bonette J."/>
            <person name="Campitelli B."/>
            <person name="Daum C."/>
            <person name="Gordon S."/>
            <person name="Gould B."/>
            <person name="Lipzen A."/>
            <person name="Macqueen A."/>
            <person name="Palacio-Mejia J."/>
            <person name="Plott C."/>
            <person name="Shakirov E."/>
            <person name="Shu S."/>
            <person name="Yoshinaga Y."/>
            <person name="Zane M."/>
            <person name="Rokhsar D."/>
            <person name="Grimwood J."/>
            <person name="Schmutz J."/>
            <person name="Juenger T."/>
        </authorList>
    </citation>
    <scope>NUCLEOTIDE SEQUENCE [LARGE SCALE GENOMIC DNA]</scope>
    <source>
        <strain evidence="3">FIL2</strain>
    </source>
</reference>
<feature type="transmembrane region" description="Helical" evidence="2">
    <location>
        <begin position="120"/>
        <end position="142"/>
    </location>
</feature>
<gene>
    <name evidence="3" type="ORF">PAHAL_3G147700</name>
</gene>
<sequence>MESETPPAAARRIGERAPDESKPHDHQLTSHLAFFPSTPQAKNKKQIALTVLTANQQPAGDLNSKKEEPSSTKQGRMSDWGPVVIAVVLFVLLSPGLLFQLPGRCSFVDFGNLHTSAASIVVHSIIFFALIAIFVIVIGVHITTGDQPAY</sequence>
<protein>
    <submittedName>
        <fullName evidence="3">Uncharacterized protein</fullName>
    </submittedName>
</protein>
<dbReference type="InterPro" id="IPR021775">
    <property type="entry name" value="DUF3339"/>
</dbReference>
<organism evidence="3">
    <name type="scientific">Panicum hallii</name>
    <dbReference type="NCBI Taxonomy" id="206008"/>
    <lineage>
        <taxon>Eukaryota</taxon>
        <taxon>Viridiplantae</taxon>
        <taxon>Streptophyta</taxon>
        <taxon>Embryophyta</taxon>
        <taxon>Tracheophyta</taxon>
        <taxon>Spermatophyta</taxon>
        <taxon>Magnoliopsida</taxon>
        <taxon>Liliopsida</taxon>
        <taxon>Poales</taxon>
        <taxon>Poaceae</taxon>
        <taxon>PACMAD clade</taxon>
        <taxon>Panicoideae</taxon>
        <taxon>Panicodae</taxon>
        <taxon>Paniceae</taxon>
        <taxon>Panicinae</taxon>
        <taxon>Panicum</taxon>
        <taxon>Panicum sect. Panicum</taxon>
    </lineage>
</organism>
<dbReference type="Gramene" id="PVH61884">
    <property type="protein sequence ID" value="PVH61884"/>
    <property type="gene ID" value="PAHAL_3G147700"/>
</dbReference>
<evidence type="ECO:0000256" key="1">
    <source>
        <dbReference type="SAM" id="MobiDB-lite"/>
    </source>
</evidence>
<dbReference type="EMBL" id="CM008048">
    <property type="protein sequence ID" value="PVH61884.1"/>
    <property type="molecule type" value="Genomic_DNA"/>
</dbReference>
<evidence type="ECO:0000256" key="2">
    <source>
        <dbReference type="SAM" id="Phobius"/>
    </source>
</evidence>
<evidence type="ECO:0000313" key="3">
    <source>
        <dbReference type="EMBL" id="PVH61884.1"/>
    </source>
</evidence>
<dbReference type="PANTHER" id="PTHR33128:SF79">
    <property type="entry name" value="OS05G0103400 PROTEIN"/>
    <property type="match status" value="1"/>
</dbReference>
<keyword evidence="2" id="KW-1133">Transmembrane helix</keyword>
<dbReference type="AlphaFoldDB" id="A0A2T8KIA8"/>
<keyword evidence="2" id="KW-0472">Membrane</keyword>